<dbReference type="PANTHER" id="PTHR35868">
    <property type="entry name" value="DUF2804 DOMAIN-CONTAINING PROTEIN-RELATED"/>
    <property type="match status" value="1"/>
</dbReference>
<name>A0A345P4P2_9GAMM</name>
<dbReference type="InterPro" id="IPR021243">
    <property type="entry name" value="DUF2804"/>
</dbReference>
<accession>A0A345P4P2</accession>
<reference evidence="1 2" key="1">
    <citation type="submission" date="2018-07" db="EMBL/GenBank/DDBJ databases">
        <title>Genome sequencing of Moraxellaceae gen. HYN0046.</title>
        <authorList>
            <person name="Kim M."/>
            <person name="Yi H."/>
        </authorList>
    </citation>
    <scope>NUCLEOTIDE SEQUENCE [LARGE SCALE GENOMIC DNA]</scope>
    <source>
        <strain evidence="1 2">HYN0046</strain>
    </source>
</reference>
<dbReference type="EMBL" id="CP031222">
    <property type="protein sequence ID" value="AXI02251.1"/>
    <property type="molecule type" value="Genomic_DNA"/>
</dbReference>
<dbReference type="AlphaFoldDB" id="A0A345P4P2"/>
<dbReference type="PANTHER" id="PTHR35868:SF4">
    <property type="entry name" value="DUF2804 DOMAIN-CONTAINING PROTEIN"/>
    <property type="match status" value="1"/>
</dbReference>
<dbReference type="OrthoDB" id="9134802at2"/>
<organism evidence="1 2">
    <name type="scientific">Aquirhabdus parva</name>
    <dbReference type="NCBI Taxonomy" id="2283318"/>
    <lineage>
        <taxon>Bacteria</taxon>
        <taxon>Pseudomonadati</taxon>
        <taxon>Pseudomonadota</taxon>
        <taxon>Gammaproteobacteria</taxon>
        <taxon>Moraxellales</taxon>
        <taxon>Moraxellaceae</taxon>
        <taxon>Aquirhabdus</taxon>
    </lineage>
</organism>
<dbReference type="RefSeq" id="WP_114898361.1">
    <property type="nucleotide sequence ID" value="NZ_CP031222.1"/>
</dbReference>
<sequence>MTTPLIQHGQPRYGRFKSTPSVINVEDFKLQTPFEHSISGLSASLKRQLGFKSFQFVSINNQDVMIGLAIVDLGWVGNGFFYIHDRNDLKSAPVQELSLLQPFAYQTHVGLPESQTQSFFQKSQFRIDIQSSNNQRMVKVSHAKQNLLEAVIETSEAEPLALCSPTGATGWTYTQKQTAQTVRGQYLHHGQPFEISPERGFLAATDDSCGFMNHKTSWHWLSVSATLKSGQRVGVNFAMGVNQTFGSENALWIDHQIFEIPPVMFERVESIGSNNGPTWRIYSADGAVDLTVQTGWCRQESLNLGLVASHFNQWIAHVFGQINTNKHLVIFDGEMGLLEKHFAKW</sequence>
<keyword evidence="2" id="KW-1185">Reference proteome</keyword>
<protein>
    <submittedName>
        <fullName evidence="1">DUF2804 domain-containing protein</fullName>
    </submittedName>
</protein>
<gene>
    <name evidence="1" type="ORF">HYN46_04990</name>
</gene>
<dbReference type="KEGG" id="mbah:HYN46_04990"/>
<dbReference type="Proteomes" id="UP000253940">
    <property type="component" value="Chromosome"/>
</dbReference>
<evidence type="ECO:0000313" key="1">
    <source>
        <dbReference type="EMBL" id="AXI02251.1"/>
    </source>
</evidence>
<dbReference type="Pfam" id="PF10974">
    <property type="entry name" value="DUF2804"/>
    <property type="match status" value="1"/>
</dbReference>
<evidence type="ECO:0000313" key="2">
    <source>
        <dbReference type="Proteomes" id="UP000253940"/>
    </source>
</evidence>
<proteinExistence type="predicted"/>